<proteinExistence type="predicted"/>
<protein>
    <submittedName>
        <fullName evidence="1">Uncharacterized protein</fullName>
    </submittedName>
</protein>
<organism evidence="1 2">
    <name type="scientific">Niastella yeongjuensis</name>
    <dbReference type="NCBI Taxonomy" id="354355"/>
    <lineage>
        <taxon>Bacteria</taxon>
        <taxon>Pseudomonadati</taxon>
        <taxon>Bacteroidota</taxon>
        <taxon>Chitinophagia</taxon>
        <taxon>Chitinophagales</taxon>
        <taxon>Chitinophagaceae</taxon>
        <taxon>Niastella</taxon>
    </lineage>
</organism>
<accession>A0A1V9DY18</accession>
<keyword evidence="2" id="KW-1185">Reference proteome</keyword>
<gene>
    <name evidence="1" type="ORF">A4H97_18825</name>
</gene>
<dbReference type="EMBL" id="LVXG01000082">
    <property type="protein sequence ID" value="OQP38773.1"/>
    <property type="molecule type" value="Genomic_DNA"/>
</dbReference>
<dbReference type="AlphaFoldDB" id="A0A1V9DY18"/>
<name>A0A1V9DY18_9BACT</name>
<dbReference type="RefSeq" id="WP_133054096.1">
    <property type="nucleotide sequence ID" value="NZ_FOCZ01000004.1"/>
</dbReference>
<evidence type="ECO:0000313" key="1">
    <source>
        <dbReference type="EMBL" id="OQP38773.1"/>
    </source>
</evidence>
<dbReference type="Proteomes" id="UP000192610">
    <property type="component" value="Unassembled WGS sequence"/>
</dbReference>
<reference evidence="2" key="1">
    <citation type="submission" date="2016-04" db="EMBL/GenBank/DDBJ databases">
        <authorList>
            <person name="Chen L."/>
            <person name="Zhuang W."/>
            <person name="Wang G."/>
        </authorList>
    </citation>
    <scope>NUCLEOTIDE SEQUENCE [LARGE SCALE GENOMIC DNA]</scope>
    <source>
        <strain evidence="2">17621</strain>
    </source>
</reference>
<evidence type="ECO:0000313" key="2">
    <source>
        <dbReference type="Proteomes" id="UP000192610"/>
    </source>
</evidence>
<dbReference type="OrthoDB" id="7596925at2"/>
<comment type="caution">
    <text evidence="1">The sequence shown here is derived from an EMBL/GenBank/DDBJ whole genome shotgun (WGS) entry which is preliminary data.</text>
</comment>
<sequence>MNYARRKMDNTGENHLLKSKREQLILFYNMGTYTFIMDYLSGTYISQIEAIDKELARDIWIKKLEVKEIESFTIQDKEEILRDNFSNEEITPIKGMKSVWFFMVKTKSGNGYVNIIKTKL</sequence>